<dbReference type="AlphaFoldDB" id="A0A392TST3"/>
<proteinExistence type="predicted"/>
<dbReference type="Proteomes" id="UP000265520">
    <property type="component" value="Unassembled WGS sequence"/>
</dbReference>
<reference evidence="1 2" key="1">
    <citation type="journal article" date="2018" name="Front. Plant Sci.">
        <title>Red Clover (Trifolium pratense) and Zigzag Clover (T. medium) - A Picture of Genomic Similarities and Differences.</title>
        <authorList>
            <person name="Dluhosova J."/>
            <person name="Istvanek J."/>
            <person name="Nedelnik J."/>
            <person name="Repkova J."/>
        </authorList>
    </citation>
    <scope>NUCLEOTIDE SEQUENCE [LARGE SCALE GENOMIC DNA]</scope>
    <source>
        <strain evidence="2">cv. 10/8</strain>
        <tissue evidence="1">Leaf</tissue>
    </source>
</reference>
<accession>A0A392TST3</accession>
<feature type="non-terminal residue" evidence="1">
    <location>
        <position position="1"/>
    </location>
</feature>
<sequence length="60" mass="6884">PLSIDNQREKIVEQWRIRDKERASGDPPFSRICLRLLPQGRASPSEGLNTQLYTDAIAYL</sequence>
<evidence type="ECO:0000313" key="2">
    <source>
        <dbReference type="Proteomes" id="UP000265520"/>
    </source>
</evidence>
<name>A0A392TST3_9FABA</name>
<organism evidence="1 2">
    <name type="scientific">Trifolium medium</name>
    <dbReference type="NCBI Taxonomy" id="97028"/>
    <lineage>
        <taxon>Eukaryota</taxon>
        <taxon>Viridiplantae</taxon>
        <taxon>Streptophyta</taxon>
        <taxon>Embryophyta</taxon>
        <taxon>Tracheophyta</taxon>
        <taxon>Spermatophyta</taxon>
        <taxon>Magnoliopsida</taxon>
        <taxon>eudicotyledons</taxon>
        <taxon>Gunneridae</taxon>
        <taxon>Pentapetalae</taxon>
        <taxon>rosids</taxon>
        <taxon>fabids</taxon>
        <taxon>Fabales</taxon>
        <taxon>Fabaceae</taxon>
        <taxon>Papilionoideae</taxon>
        <taxon>50 kb inversion clade</taxon>
        <taxon>NPAAA clade</taxon>
        <taxon>Hologalegina</taxon>
        <taxon>IRL clade</taxon>
        <taxon>Trifolieae</taxon>
        <taxon>Trifolium</taxon>
    </lineage>
</organism>
<keyword evidence="2" id="KW-1185">Reference proteome</keyword>
<dbReference type="EMBL" id="LXQA010646403">
    <property type="protein sequence ID" value="MCI63949.1"/>
    <property type="molecule type" value="Genomic_DNA"/>
</dbReference>
<evidence type="ECO:0000313" key="1">
    <source>
        <dbReference type="EMBL" id="MCI63949.1"/>
    </source>
</evidence>
<comment type="caution">
    <text evidence="1">The sequence shown here is derived from an EMBL/GenBank/DDBJ whole genome shotgun (WGS) entry which is preliminary data.</text>
</comment>
<protein>
    <submittedName>
        <fullName evidence="1">Uncharacterized protein</fullName>
    </submittedName>
</protein>